<evidence type="ECO:0000256" key="2">
    <source>
        <dbReference type="SAM" id="Phobius"/>
    </source>
</evidence>
<reference evidence="3 4" key="1">
    <citation type="submission" date="2017-04" db="EMBL/GenBank/DDBJ databases">
        <title>Novel microbial lineages endemic to geothermal iron-oxide mats fill important gaps in the evolutionary history of Archaea.</title>
        <authorList>
            <person name="Jay Z.J."/>
            <person name="Beam J.P."/>
            <person name="Dlakic M."/>
            <person name="Rusch D.B."/>
            <person name="Kozubal M.A."/>
            <person name="Inskeep W.P."/>
        </authorList>
    </citation>
    <scope>NUCLEOTIDE SEQUENCE [LARGE SCALE GENOMIC DNA]</scope>
    <source>
        <strain evidence="3">BE_D</strain>
    </source>
</reference>
<dbReference type="Proteomes" id="UP000242015">
    <property type="component" value="Unassembled WGS sequence"/>
</dbReference>
<feature type="compositionally biased region" description="Basic and acidic residues" evidence="1">
    <location>
        <begin position="1"/>
        <end position="11"/>
    </location>
</feature>
<proteinExistence type="predicted"/>
<organism evidence="3 4">
    <name type="scientific">Candidatus Marsarchaeota G2 archaeon BE_D</name>
    <dbReference type="NCBI Taxonomy" id="1978158"/>
    <lineage>
        <taxon>Archaea</taxon>
        <taxon>Candidatus Marsarchaeota</taxon>
        <taxon>Candidatus Marsarchaeota group 2</taxon>
    </lineage>
</organism>
<keyword evidence="2" id="KW-0812">Transmembrane</keyword>
<feature type="transmembrane region" description="Helical" evidence="2">
    <location>
        <begin position="44"/>
        <end position="68"/>
    </location>
</feature>
<comment type="caution">
    <text evidence="3">The sequence shown here is derived from an EMBL/GenBank/DDBJ whole genome shotgun (WGS) entry which is preliminary data.</text>
</comment>
<evidence type="ECO:0000313" key="4">
    <source>
        <dbReference type="Proteomes" id="UP000242015"/>
    </source>
</evidence>
<sequence length="148" mass="16388">MNMREKEESRLVGDQAAAGSNNTARGKPRNTLERLRDRFGLESWMVKMWVALSAPSEVLAALLVNIALGPVESRVGALEYIDTHFPPPLPQLEAHFIFGPWIWLTIAALALVPIYLLAYYIGLAALLRLIRKLYRVSSGRCGLLGSEG</sequence>
<protein>
    <submittedName>
        <fullName evidence="3">Uncharacterized protein</fullName>
    </submittedName>
</protein>
<keyword evidence="2" id="KW-0472">Membrane</keyword>
<evidence type="ECO:0000313" key="3">
    <source>
        <dbReference type="EMBL" id="PSO06020.1"/>
    </source>
</evidence>
<accession>A0A2R6C594</accession>
<keyword evidence="2" id="KW-1133">Transmembrane helix</keyword>
<feature type="transmembrane region" description="Helical" evidence="2">
    <location>
        <begin position="101"/>
        <end position="130"/>
    </location>
</feature>
<dbReference type="EMBL" id="NEXF01000627">
    <property type="protein sequence ID" value="PSO06020.1"/>
    <property type="molecule type" value="Genomic_DNA"/>
</dbReference>
<gene>
    <name evidence="3" type="ORF">B9Q04_18230</name>
</gene>
<feature type="region of interest" description="Disordered" evidence="1">
    <location>
        <begin position="1"/>
        <end position="28"/>
    </location>
</feature>
<name>A0A2R6C594_9ARCH</name>
<dbReference type="AlphaFoldDB" id="A0A2R6C594"/>
<evidence type="ECO:0000256" key="1">
    <source>
        <dbReference type="SAM" id="MobiDB-lite"/>
    </source>
</evidence>